<dbReference type="PROSITE" id="PS51698">
    <property type="entry name" value="U_BOX"/>
    <property type="match status" value="1"/>
</dbReference>
<evidence type="ECO:0000313" key="3">
    <source>
        <dbReference type="EMBL" id="GLC59757.1"/>
    </source>
</evidence>
<dbReference type="EMBL" id="BRXU01000029">
    <property type="protein sequence ID" value="GLC59757.1"/>
    <property type="molecule type" value="Genomic_DNA"/>
</dbReference>
<organism evidence="3 4">
    <name type="scientific">Pleodorina starrii</name>
    <dbReference type="NCBI Taxonomy" id="330485"/>
    <lineage>
        <taxon>Eukaryota</taxon>
        <taxon>Viridiplantae</taxon>
        <taxon>Chlorophyta</taxon>
        <taxon>core chlorophytes</taxon>
        <taxon>Chlorophyceae</taxon>
        <taxon>CS clade</taxon>
        <taxon>Chlamydomonadales</taxon>
        <taxon>Volvocaceae</taxon>
        <taxon>Pleodorina</taxon>
    </lineage>
</organism>
<dbReference type="CDD" id="cd16655">
    <property type="entry name" value="RING-Ubox_WDSUB1-like"/>
    <property type="match status" value="1"/>
</dbReference>
<feature type="region of interest" description="Disordered" evidence="1">
    <location>
        <begin position="517"/>
        <end position="548"/>
    </location>
</feature>
<dbReference type="GO" id="GO:0004842">
    <property type="term" value="F:ubiquitin-protein transferase activity"/>
    <property type="evidence" value="ECO:0007669"/>
    <property type="project" value="InterPro"/>
</dbReference>
<evidence type="ECO:0000256" key="1">
    <source>
        <dbReference type="SAM" id="MobiDB-lite"/>
    </source>
</evidence>
<protein>
    <recommendedName>
        <fullName evidence="2">U-box domain-containing protein</fullName>
    </recommendedName>
</protein>
<sequence>MGPIVDSSGQVATPAVFPFLKALVPTLSGLQERAARADVLRQRLLAAPRPEPETETGAGAASGANSAVCHGSGAAGASGSAAPTAAAGPDAARAVDCVRQALCAEGMAAESMLSEVINELYDLANETRLVNRDEAQLLTSVASALLLGGGLEASDGGGVARPPATPVAAAAATSPPSASSAPASPPRGGAAPAVLPLPQSYVCPLTLQLFRDPVITAAGHTYERSAVETWLQHNSTDPKTRTRLLSKILIPNWTVKGAIEEWLARLGLTHDQIDGLTMPNSGVGSPRRGTAAAARAGAGCAAAAAGRPAAGAGGPGTGAAANPAAAATLTAAAPARRGPQPTTAVGNGLGMPRAHPIPAGPIWRQAVGERQAMERALAASAIAPRVVLVVRAPTSGQPTCSGNDGGTTAAGAMIVPLDGLRPPSFGPPASAAPILVRPASIAEALAAAGSTAAPAGTIPVFPVGAAASLAPHFGHPASSSRSSSAGAFAVARSTAAPVGTIPVFPFGATMSSAPHFVQPASSSSRSSSAGAFAAAGPTAAPAGNMLSP</sequence>
<accession>A0A9W6F7W8</accession>
<dbReference type="SUPFAM" id="SSF57850">
    <property type="entry name" value="RING/U-box"/>
    <property type="match status" value="1"/>
</dbReference>
<evidence type="ECO:0000259" key="2">
    <source>
        <dbReference type="PROSITE" id="PS51698"/>
    </source>
</evidence>
<reference evidence="3 4" key="1">
    <citation type="journal article" date="2023" name="Commun. Biol.">
        <title>Reorganization of the ancestral sex-determining regions during the evolution of trioecy in Pleodorina starrii.</title>
        <authorList>
            <person name="Takahashi K."/>
            <person name="Suzuki S."/>
            <person name="Kawai-Toyooka H."/>
            <person name="Yamamoto K."/>
            <person name="Hamaji T."/>
            <person name="Ootsuki R."/>
            <person name="Yamaguchi H."/>
            <person name="Kawachi M."/>
            <person name="Higashiyama T."/>
            <person name="Nozaki H."/>
        </authorList>
    </citation>
    <scope>NUCLEOTIDE SEQUENCE [LARGE SCALE GENOMIC DNA]</scope>
    <source>
        <strain evidence="3 4">NIES-4479</strain>
    </source>
</reference>
<dbReference type="InterPro" id="IPR013083">
    <property type="entry name" value="Znf_RING/FYVE/PHD"/>
</dbReference>
<feature type="domain" description="U-box" evidence="2">
    <location>
        <begin position="196"/>
        <end position="269"/>
    </location>
</feature>
<dbReference type="PANTHER" id="PTHR46573:SF1">
    <property type="entry name" value="WD REPEAT, SAM AND U-BOX DOMAIN-CONTAINING PROTEIN 1"/>
    <property type="match status" value="1"/>
</dbReference>
<dbReference type="AlphaFoldDB" id="A0A9W6F7W8"/>
<feature type="compositionally biased region" description="Low complexity" evidence="1">
    <location>
        <begin position="519"/>
        <end position="548"/>
    </location>
</feature>
<dbReference type="SMART" id="SM00504">
    <property type="entry name" value="Ubox"/>
    <property type="match status" value="1"/>
</dbReference>
<dbReference type="Gene3D" id="3.30.40.10">
    <property type="entry name" value="Zinc/RING finger domain, C3HC4 (zinc finger)"/>
    <property type="match status" value="1"/>
</dbReference>
<dbReference type="PANTHER" id="PTHR46573">
    <property type="entry name" value="WD REPEAT, SAM AND U-BOX DOMAIN-CONTAINING PROTEIN 1"/>
    <property type="match status" value="1"/>
</dbReference>
<dbReference type="InterPro" id="IPR052085">
    <property type="entry name" value="WD-SAM-U-box"/>
</dbReference>
<dbReference type="Pfam" id="PF04564">
    <property type="entry name" value="U-box"/>
    <property type="match status" value="1"/>
</dbReference>
<comment type="caution">
    <text evidence="3">The sequence shown here is derived from an EMBL/GenBank/DDBJ whole genome shotgun (WGS) entry which is preliminary data.</text>
</comment>
<dbReference type="GO" id="GO:0016567">
    <property type="term" value="P:protein ubiquitination"/>
    <property type="evidence" value="ECO:0007669"/>
    <property type="project" value="InterPro"/>
</dbReference>
<name>A0A9W6F7W8_9CHLO</name>
<keyword evidence="4" id="KW-1185">Reference proteome</keyword>
<gene>
    <name evidence="3" type="primary">PLEST001398</name>
    <name evidence="3" type="ORF">PLESTB_001530200</name>
</gene>
<feature type="region of interest" description="Disordered" evidence="1">
    <location>
        <begin position="156"/>
        <end position="191"/>
    </location>
</feature>
<feature type="compositionally biased region" description="Low complexity" evidence="1">
    <location>
        <begin position="160"/>
        <end position="191"/>
    </location>
</feature>
<proteinExistence type="predicted"/>
<dbReference type="Proteomes" id="UP001165080">
    <property type="component" value="Unassembled WGS sequence"/>
</dbReference>
<dbReference type="InterPro" id="IPR003613">
    <property type="entry name" value="Ubox_domain"/>
</dbReference>
<evidence type="ECO:0000313" key="4">
    <source>
        <dbReference type="Proteomes" id="UP001165080"/>
    </source>
</evidence>